<protein>
    <submittedName>
        <fullName evidence="1">Uncharacterized protein</fullName>
    </submittedName>
</protein>
<sequence length="150" mass="16828">MNIRTSKVPVVVLVNQSAREKGFEADNQICSETQLIAWPEAQKGSPSVQIYCLIGSTHETFRRSGQYDLISPGDSRLPGRINTRAVASKEIGGSATLGLWRIFATYKIRHRNPLSCNSRRSRDRHLSRMLWPSRCRPTHLTCRFSNGGSA</sequence>
<dbReference type="GeneID" id="63781868"/>
<dbReference type="AlphaFoldDB" id="A0A1Y2DES0"/>
<gene>
    <name evidence="1" type="ORF">BCR38DRAFT_79595</name>
</gene>
<dbReference type="Proteomes" id="UP000193689">
    <property type="component" value="Unassembled WGS sequence"/>
</dbReference>
<keyword evidence="2" id="KW-1185">Reference proteome</keyword>
<evidence type="ECO:0000313" key="1">
    <source>
        <dbReference type="EMBL" id="ORY57739.1"/>
    </source>
</evidence>
<dbReference type="EMBL" id="MCFJ01000018">
    <property type="protein sequence ID" value="ORY57739.1"/>
    <property type="molecule type" value="Genomic_DNA"/>
</dbReference>
<dbReference type="RefSeq" id="XP_040710868.1">
    <property type="nucleotide sequence ID" value="XM_040865656.1"/>
</dbReference>
<dbReference type="InParanoid" id="A0A1Y2DES0"/>
<name>A0A1Y2DES0_9PEZI</name>
<comment type="caution">
    <text evidence="1">The sequence shown here is derived from an EMBL/GenBank/DDBJ whole genome shotgun (WGS) entry which is preliminary data.</text>
</comment>
<organism evidence="1 2">
    <name type="scientific">Pseudomassariella vexata</name>
    <dbReference type="NCBI Taxonomy" id="1141098"/>
    <lineage>
        <taxon>Eukaryota</taxon>
        <taxon>Fungi</taxon>
        <taxon>Dikarya</taxon>
        <taxon>Ascomycota</taxon>
        <taxon>Pezizomycotina</taxon>
        <taxon>Sordariomycetes</taxon>
        <taxon>Xylariomycetidae</taxon>
        <taxon>Amphisphaeriales</taxon>
        <taxon>Pseudomassariaceae</taxon>
        <taxon>Pseudomassariella</taxon>
    </lineage>
</organism>
<proteinExistence type="predicted"/>
<reference evidence="1 2" key="1">
    <citation type="submission" date="2016-07" db="EMBL/GenBank/DDBJ databases">
        <title>Pervasive Adenine N6-methylation of Active Genes in Fungi.</title>
        <authorList>
            <consortium name="DOE Joint Genome Institute"/>
            <person name="Mondo S.J."/>
            <person name="Dannebaum R.O."/>
            <person name="Kuo R.C."/>
            <person name="Labutti K."/>
            <person name="Haridas S."/>
            <person name="Kuo A."/>
            <person name="Salamov A."/>
            <person name="Ahrendt S.R."/>
            <person name="Lipzen A."/>
            <person name="Sullivan W."/>
            <person name="Andreopoulos W.B."/>
            <person name="Clum A."/>
            <person name="Lindquist E."/>
            <person name="Daum C."/>
            <person name="Ramamoorthy G.K."/>
            <person name="Gryganskyi A."/>
            <person name="Culley D."/>
            <person name="Magnuson J.K."/>
            <person name="James T.Y."/>
            <person name="O'Malley M.A."/>
            <person name="Stajich J.E."/>
            <person name="Spatafora J.W."/>
            <person name="Visel A."/>
            <person name="Grigoriev I.V."/>
        </authorList>
    </citation>
    <scope>NUCLEOTIDE SEQUENCE [LARGE SCALE GENOMIC DNA]</scope>
    <source>
        <strain evidence="1 2">CBS 129021</strain>
    </source>
</reference>
<evidence type="ECO:0000313" key="2">
    <source>
        <dbReference type="Proteomes" id="UP000193689"/>
    </source>
</evidence>
<accession>A0A1Y2DES0</accession>